<evidence type="ECO:0000313" key="3">
    <source>
        <dbReference type="Proteomes" id="UP000785679"/>
    </source>
</evidence>
<dbReference type="Proteomes" id="UP000785679">
    <property type="component" value="Unassembled WGS sequence"/>
</dbReference>
<protein>
    <submittedName>
        <fullName evidence="2">Uncharacterized protein</fullName>
    </submittedName>
</protein>
<accession>A0A8J8SZ21</accession>
<organism evidence="2 3">
    <name type="scientific">Halteria grandinella</name>
    <dbReference type="NCBI Taxonomy" id="5974"/>
    <lineage>
        <taxon>Eukaryota</taxon>
        <taxon>Sar</taxon>
        <taxon>Alveolata</taxon>
        <taxon>Ciliophora</taxon>
        <taxon>Intramacronucleata</taxon>
        <taxon>Spirotrichea</taxon>
        <taxon>Stichotrichia</taxon>
        <taxon>Sporadotrichida</taxon>
        <taxon>Halteriidae</taxon>
        <taxon>Halteria</taxon>
    </lineage>
</organism>
<reference evidence="2" key="1">
    <citation type="submission" date="2019-06" db="EMBL/GenBank/DDBJ databases">
        <authorList>
            <person name="Zheng W."/>
        </authorList>
    </citation>
    <scope>NUCLEOTIDE SEQUENCE</scope>
    <source>
        <strain evidence="2">QDHG01</strain>
    </source>
</reference>
<gene>
    <name evidence="2" type="ORF">FGO68_gene6690</name>
</gene>
<dbReference type="EMBL" id="RRYP01014140">
    <property type="protein sequence ID" value="TNV76127.1"/>
    <property type="molecule type" value="Genomic_DNA"/>
</dbReference>
<proteinExistence type="predicted"/>
<evidence type="ECO:0000256" key="1">
    <source>
        <dbReference type="SAM" id="MobiDB-lite"/>
    </source>
</evidence>
<feature type="region of interest" description="Disordered" evidence="1">
    <location>
        <begin position="125"/>
        <end position="155"/>
    </location>
</feature>
<name>A0A8J8SZ21_HALGN</name>
<comment type="caution">
    <text evidence="2">The sequence shown here is derived from an EMBL/GenBank/DDBJ whole genome shotgun (WGS) entry which is preliminary data.</text>
</comment>
<evidence type="ECO:0000313" key="2">
    <source>
        <dbReference type="EMBL" id="TNV76127.1"/>
    </source>
</evidence>
<keyword evidence="3" id="KW-1185">Reference proteome</keyword>
<sequence length="193" mass="20501">MHLDGRQRALGESEIDQAHNSDIVGQLIAGGDPFGAQFIGHQHHGHQRTLQRVAQTQLLPLSKERLSGSQAAAGLGFSVIDIGAHFARYQGSQTVPQNSSLSKSQGVKGVPQPASIQVIQPAQQALGGAGDRLNQSNISQPPAPQFPPGAQAPSLQGLSDDEIIKFMSAAFKQMSAQGKLQIKEIVNAEQHHE</sequence>
<dbReference type="AlphaFoldDB" id="A0A8J8SZ21"/>